<dbReference type="GO" id="GO:0016491">
    <property type="term" value="F:oxidoreductase activity"/>
    <property type="evidence" value="ECO:0007669"/>
    <property type="project" value="UniProtKB-KW"/>
</dbReference>
<proteinExistence type="inferred from homology"/>
<keyword evidence="2" id="KW-0560">Oxidoreductase</keyword>
<dbReference type="AlphaFoldDB" id="A0A0C3NMQ4"/>
<dbReference type="STRING" id="745531.A0A0C3NMQ4"/>
<dbReference type="InterPro" id="IPR002347">
    <property type="entry name" value="SDR_fam"/>
</dbReference>
<dbReference type="PRINTS" id="PR00081">
    <property type="entry name" value="GDHRDH"/>
</dbReference>
<dbReference type="PANTHER" id="PTHR43976">
    <property type="entry name" value="SHORT CHAIN DEHYDROGENASE"/>
    <property type="match status" value="1"/>
</dbReference>
<sequence length="292" mass="31306">MGSRLVWFITGTSAGFGEALTKIVLARGDRVIATARSLEKIQHLASTDCRTLQLDVTDEFPAIQAVAKAAVDVWGRVDVLVNNAGLGTAGISEELGAAGYQKAFAVNVFSAINVTNALLPYMRAAKSGLVVLMGSRHAWKTQFPGISAYGSTKAALHAWGEGLSSELKPFGVRVLIVQPGAHRTTILTTSHANPLGGQQLPDYEAMRQAGAKRYIDQNGKQPNDPVKAMTAVVDVIRGEGQAAGKPTPLWLVLGQDAENDLREHVKVRLESLEEWKDITRSVAVDDDDVVLI</sequence>
<evidence type="ECO:0000256" key="2">
    <source>
        <dbReference type="ARBA" id="ARBA00023002"/>
    </source>
</evidence>
<dbReference type="EMBL" id="KN840521">
    <property type="protein sequence ID" value="KIP06314.1"/>
    <property type="molecule type" value="Genomic_DNA"/>
</dbReference>
<protein>
    <submittedName>
        <fullName evidence="4">Uncharacterized protein</fullName>
    </submittedName>
</protein>
<evidence type="ECO:0000313" key="5">
    <source>
        <dbReference type="Proteomes" id="UP000053257"/>
    </source>
</evidence>
<dbReference type="SUPFAM" id="SSF51735">
    <property type="entry name" value="NAD(P)-binding Rossmann-fold domains"/>
    <property type="match status" value="1"/>
</dbReference>
<dbReference type="OrthoDB" id="1274115at2759"/>
<dbReference type="InterPro" id="IPR051911">
    <property type="entry name" value="SDR_oxidoreductase"/>
</dbReference>
<evidence type="ECO:0000313" key="4">
    <source>
        <dbReference type="EMBL" id="KIP06314.1"/>
    </source>
</evidence>
<keyword evidence="5" id="KW-1185">Reference proteome</keyword>
<dbReference type="PRINTS" id="PR00080">
    <property type="entry name" value="SDRFAMILY"/>
</dbReference>
<dbReference type="Pfam" id="PF00106">
    <property type="entry name" value="adh_short"/>
    <property type="match status" value="1"/>
</dbReference>
<name>A0A0C3NMQ4_PHLG1</name>
<organism evidence="4 5">
    <name type="scientific">Phlebiopsis gigantea (strain 11061_1 CR5-6)</name>
    <name type="common">White-rot fungus</name>
    <name type="synonym">Peniophora gigantea</name>
    <dbReference type="NCBI Taxonomy" id="745531"/>
    <lineage>
        <taxon>Eukaryota</taxon>
        <taxon>Fungi</taxon>
        <taxon>Dikarya</taxon>
        <taxon>Basidiomycota</taxon>
        <taxon>Agaricomycotina</taxon>
        <taxon>Agaricomycetes</taxon>
        <taxon>Polyporales</taxon>
        <taxon>Phanerochaetaceae</taxon>
        <taxon>Phlebiopsis</taxon>
    </lineage>
</organism>
<dbReference type="Proteomes" id="UP000053257">
    <property type="component" value="Unassembled WGS sequence"/>
</dbReference>
<dbReference type="HOGENOM" id="CLU_010194_2_9_1"/>
<dbReference type="Gene3D" id="3.40.50.720">
    <property type="entry name" value="NAD(P)-binding Rossmann-like Domain"/>
    <property type="match status" value="1"/>
</dbReference>
<evidence type="ECO:0000256" key="3">
    <source>
        <dbReference type="RuleBase" id="RU000363"/>
    </source>
</evidence>
<accession>A0A0C3NMQ4</accession>
<dbReference type="InterPro" id="IPR036291">
    <property type="entry name" value="NAD(P)-bd_dom_sf"/>
</dbReference>
<evidence type="ECO:0000256" key="1">
    <source>
        <dbReference type="ARBA" id="ARBA00006484"/>
    </source>
</evidence>
<dbReference type="PANTHER" id="PTHR43976:SF16">
    <property type="entry name" value="SHORT-CHAIN DEHYDROGENASE_REDUCTASE FAMILY PROTEIN"/>
    <property type="match status" value="1"/>
</dbReference>
<comment type="similarity">
    <text evidence="1 3">Belongs to the short-chain dehydrogenases/reductases (SDR) family.</text>
</comment>
<reference evidence="4 5" key="1">
    <citation type="journal article" date="2014" name="PLoS Genet.">
        <title>Analysis of the Phlebiopsis gigantea genome, transcriptome and secretome provides insight into its pioneer colonization strategies of wood.</title>
        <authorList>
            <person name="Hori C."/>
            <person name="Ishida T."/>
            <person name="Igarashi K."/>
            <person name="Samejima M."/>
            <person name="Suzuki H."/>
            <person name="Master E."/>
            <person name="Ferreira P."/>
            <person name="Ruiz-Duenas F.J."/>
            <person name="Held B."/>
            <person name="Canessa P."/>
            <person name="Larrondo L.F."/>
            <person name="Schmoll M."/>
            <person name="Druzhinina I.S."/>
            <person name="Kubicek C.P."/>
            <person name="Gaskell J.A."/>
            <person name="Kersten P."/>
            <person name="St John F."/>
            <person name="Glasner J."/>
            <person name="Sabat G."/>
            <person name="Splinter BonDurant S."/>
            <person name="Syed K."/>
            <person name="Yadav J."/>
            <person name="Mgbeahuruike A.C."/>
            <person name="Kovalchuk A."/>
            <person name="Asiegbu F.O."/>
            <person name="Lackner G."/>
            <person name="Hoffmeister D."/>
            <person name="Rencoret J."/>
            <person name="Gutierrez A."/>
            <person name="Sun H."/>
            <person name="Lindquist E."/>
            <person name="Barry K."/>
            <person name="Riley R."/>
            <person name="Grigoriev I.V."/>
            <person name="Henrissat B."/>
            <person name="Kues U."/>
            <person name="Berka R.M."/>
            <person name="Martinez A.T."/>
            <person name="Covert S.F."/>
            <person name="Blanchette R.A."/>
            <person name="Cullen D."/>
        </authorList>
    </citation>
    <scope>NUCLEOTIDE SEQUENCE [LARGE SCALE GENOMIC DNA]</scope>
    <source>
        <strain evidence="4 5">11061_1 CR5-6</strain>
    </source>
</reference>
<dbReference type="CDD" id="cd05374">
    <property type="entry name" value="17beta-HSD-like_SDR_c"/>
    <property type="match status" value="1"/>
</dbReference>
<gene>
    <name evidence="4" type="ORF">PHLGIDRAFT_119106</name>
</gene>